<gene>
    <name evidence="2" type="ORF">FSB_LOCUS18012</name>
</gene>
<sequence>MIRYEKELIKLEFAVNCASEVRATGERVTWRSVIKKSSELEMKQRDSTRLVRHRTRRTVKQARRGEPSAAQR</sequence>
<accession>A0A2N9FSS2</accession>
<feature type="compositionally biased region" description="Basic residues" evidence="1">
    <location>
        <begin position="50"/>
        <end position="62"/>
    </location>
</feature>
<protein>
    <submittedName>
        <fullName evidence="2">Uncharacterized protein</fullName>
    </submittedName>
</protein>
<organism evidence="2">
    <name type="scientific">Fagus sylvatica</name>
    <name type="common">Beechnut</name>
    <dbReference type="NCBI Taxonomy" id="28930"/>
    <lineage>
        <taxon>Eukaryota</taxon>
        <taxon>Viridiplantae</taxon>
        <taxon>Streptophyta</taxon>
        <taxon>Embryophyta</taxon>
        <taxon>Tracheophyta</taxon>
        <taxon>Spermatophyta</taxon>
        <taxon>Magnoliopsida</taxon>
        <taxon>eudicotyledons</taxon>
        <taxon>Gunneridae</taxon>
        <taxon>Pentapetalae</taxon>
        <taxon>rosids</taxon>
        <taxon>fabids</taxon>
        <taxon>Fagales</taxon>
        <taxon>Fagaceae</taxon>
        <taxon>Fagus</taxon>
    </lineage>
</organism>
<name>A0A2N9FSS2_FAGSY</name>
<feature type="region of interest" description="Disordered" evidence="1">
    <location>
        <begin position="41"/>
        <end position="72"/>
    </location>
</feature>
<dbReference type="AlphaFoldDB" id="A0A2N9FSS2"/>
<reference evidence="2" key="1">
    <citation type="submission" date="2018-02" db="EMBL/GenBank/DDBJ databases">
        <authorList>
            <person name="Cohen D.B."/>
            <person name="Kent A.D."/>
        </authorList>
    </citation>
    <scope>NUCLEOTIDE SEQUENCE</scope>
</reference>
<evidence type="ECO:0000256" key="1">
    <source>
        <dbReference type="SAM" id="MobiDB-lite"/>
    </source>
</evidence>
<dbReference type="EMBL" id="OIVN01001122">
    <property type="protein sequence ID" value="SPC90130.1"/>
    <property type="molecule type" value="Genomic_DNA"/>
</dbReference>
<proteinExistence type="predicted"/>
<evidence type="ECO:0000313" key="2">
    <source>
        <dbReference type="EMBL" id="SPC90130.1"/>
    </source>
</evidence>